<dbReference type="Proteomes" id="UP000000270">
    <property type="component" value="Chromosome"/>
</dbReference>
<dbReference type="HOGENOM" id="CLU_019824_4_0_5"/>
<reference evidence="9 10" key="4">
    <citation type="journal article" date="2009" name="Appl. Environ. Microbiol.">
        <title>Comparative genome-wide transcriptional profiling of Azorhizobium caulinodans ORS571 grown under free-living and symbiotic conditions.</title>
        <authorList>
            <person name="Tsukada S."/>
            <person name="Aono T."/>
            <person name="Akiba N."/>
            <person name="Lee KB."/>
            <person name="Liu CT."/>
            <person name="Toyazaki H."/>
            <person name="Oyaizu H."/>
        </authorList>
    </citation>
    <scope>NUCLEOTIDE SEQUENCE [LARGE SCALE GENOMIC DNA]</scope>
    <source>
        <strain evidence="10">ATCC 43989 / DSM 5975 / JCM 20966 / LMG 6465 / NBRC 14845 / NCIMB 13405 / ORS 571</strain>
    </source>
</reference>
<gene>
    <name evidence="9" type="primary">dctM</name>
    <name evidence="9" type="ordered locus">AZC_0170</name>
</gene>
<feature type="transmembrane region" description="Helical" evidence="7">
    <location>
        <begin position="255"/>
        <end position="278"/>
    </location>
</feature>
<evidence type="ECO:0000256" key="5">
    <source>
        <dbReference type="ARBA" id="ARBA00022989"/>
    </source>
</evidence>
<dbReference type="STRING" id="438753.AZC_0170"/>
<evidence type="ECO:0000256" key="1">
    <source>
        <dbReference type="ARBA" id="ARBA00004429"/>
    </source>
</evidence>
<feature type="transmembrane region" description="Helical" evidence="7">
    <location>
        <begin position="105"/>
        <end position="134"/>
    </location>
</feature>
<comment type="subcellular location">
    <subcellularLocation>
        <location evidence="1 7">Cell inner membrane</location>
        <topology evidence="1 7">Multi-pass membrane protein</topology>
    </subcellularLocation>
</comment>
<name>A8IH40_AZOC5</name>
<feature type="domain" description="TRAP C4-dicarboxylate transport system permease DctM subunit" evidence="8">
    <location>
        <begin position="17"/>
        <end position="429"/>
    </location>
</feature>
<feature type="transmembrane region" description="Helical" evidence="7">
    <location>
        <begin position="409"/>
        <end position="433"/>
    </location>
</feature>
<keyword evidence="10" id="KW-1185">Reference proteome</keyword>
<feature type="transmembrane region" description="Helical" evidence="7">
    <location>
        <begin position="227"/>
        <end position="249"/>
    </location>
</feature>
<proteinExistence type="inferred from homology"/>
<accession>A8IH40</accession>
<dbReference type="NCBIfam" id="TIGR00786">
    <property type="entry name" value="dctM"/>
    <property type="match status" value="1"/>
</dbReference>
<protein>
    <recommendedName>
        <fullName evidence="7">TRAP transporter large permease protein</fullName>
    </recommendedName>
</protein>
<dbReference type="InterPro" id="IPR004681">
    <property type="entry name" value="TRAP_DctM"/>
</dbReference>
<dbReference type="GO" id="GO:0005886">
    <property type="term" value="C:plasma membrane"/>
    <property type="evidence" value="ECO:0007669"/>
    <property type="project" value="UniProtKB-SubCell"/>
</dbReference>
<evidence type="ECO:0000256" key="7">
    <source>
        <dbReference type="RuleBase" id="RU369079"/>
    </source>
</evidence>
<evidence type="ECO:0000313" key="10">
    <source>
        <dbReference type="Proteomes" id="UP000000270"/>
    </source>
</evidence>
<evidence type="ECO:0000256" key="6">
    <source>
        <dbReference type="ARBA" id="ARBA00023136"/>
    </source>
</evidence>
<keyword evidence="5 7" id="KW-1133">Transmembrane helix</keyword>
<organism evidence="9 10">
    <name type="scientific">Azorhizobium caulinodans (strain ATCC 43989 / DSM 5975 / JCM 20966 / LMG 6465 / NBRC 14845 / NCIMB 13405 / ORS 571)</name>
    <dbReference type="NCBI Taxonomy" id="438753"/>
    <lineage>
        <taxon>Bacteria</taxon>
        <taxon>Pseudomonadati</taxon>
        <taxon>Pseudomonadota</taxon>
        <taxon>Alphaproteobacteria</taxon>
        <taxon>Hyphomicrobiales</taxon>
        <taxon>Xanthobacteraceae</taxon>
        <taxon>Azorhizobium</taxon>
    </lineage>
</organism>
<reference evidence="9 10" key="3">
    <citation type="journal article" date="2008" name="BMC Genomics">
        <title>The genome of the versatile nitrogen fixer Azorhizobium caulinodans ORS571.</title>
        <authorList>
            <person name="Lee KB."/>
            <person name="Backer P.D."/>
            <person name="Aono T."/>
            <person name="Liu CT."/>
            <person name="Suzuki S."/>
            <person name="Suzuki T."/>
            <person name="Kaneko T."/>
            <person name="Yamada M."/>
            <person name="Tabata S."/>
            <person name="Kupfer D.M."/>
            <person name="Najar F.Z."/>
            <person name="Wiley G.B."/>
            <person name="Roe B."/>
            <person name="Binnewies T.T."/>
            <person name="Ussery D.W."/>
            <person name="D'Haeze W."/>
            <person name="Herder J.D."/>
            <person name="Gevers D."/>
            <person name="Vereecke D."/>
            <person name="Holsters M."/>
            <person name="Oyaizu H."/>
        </authorList>
    </citation>
    <scope>NUCLEOTIDE SEQUENCE [LARGE SCALE GENOMIC DNA]</scope>
    <source>
        <strain evidence="10">ATCC 43989 / DSM 5975 / JCM 20966 / LMG 6465 / NBRC 14845 / NCIMB 13405 / ORS 571</strain>
    </source>
</reference>
<feature type="transmembrane region" description="Helical" evidence="7">
    <location>
        <begin position="334"/>
        <end position="360"/>
    </location>
</feature>
<dbReference type="PIRSF" id="PIRSF006066">
    <property type="entry name" value="HI0050"/>
    <property type="match status" value="1"/>
</dbReference>
<dbReference type="AlphaFoldDB" id="A8IH40"/>
<reference evidence="9 10" key="5">
    <citation type="journal article" date="2010" name="Appl. Environ. Microbiol.">
        <title>phrR-like gene praR of Azorhizobium caulinodans ORS571 is essential for symbiosis with Sesbania rostrata and is involved in expression of reb genes.</title>
        <authorList>
            <person name="Akiba N."/>
            <person name="Aono T."/>
            <person name="Toyazaki H."/>
            <person name="Sato S."/>
            <person name="Oyaizu H."/>
        </authorList>
    </citation>
    <scope>NUCLEOTIDE SEQUENCE [LARGE SCALE GENOMIC DNA]</scope>
    <source>
        <strain evidence="10">ATCC 43989 / DSM 5975 / JCM 20966 / LMG 6465 / NBRC 14845 / NCIMB 13405 / ORS 571</strain>
    </source>
</reference>
<evidence type="ECO:0000259" key="8">
    <source>
        <dbReference type="Pfam" id="PF06808"/>
    </source>
</evidence>
<dbReference type="InterPro" id="IPR010656">
    <property type="entry name" value="DctM"/>
</dbReference>
<dbReference type="PANTHER" id="PTHR33362">
    <property type="entry name" value="SIALIC ACID TRAP TRANSPORTER PERMEASE PROTEIN SIAT-RELATED"/>
    <property type="match status" value="1"/>
</dbReference>
<keyword evidence="4 7" id="KW-0812">Transmembrane</keyword>
<feature type="transmembrane region" description="Helical" evidence="7">
    <location>
        <begin position="12"/>
        <end position="41"/>
    </location>
</feature>
<keyword evidence="2" id="KW-1003">Cell membrane</keyword>
<comment type="function">
    <text evidence="7">Part of the tripartite ATP-independent periplasmic (TRAP) transport system.</text>
</comment>
<keyword evidence="3 7" id="KW-0997">Cell inner membrane</keyword>
<comment type="similarity">
    <text evidence="7">Belongs to the TRAP transporter large permease family.</text>
</comment>
<keyword evidence="6 7" id="KW-0472">Membrane</keyword>
<evidence type="ECO:0000256" key="3">
    <source>
        <dbReference type="ARBA" id="ARBA00022519"/>
    </source>
</evidence>
<dbReference type="Pfam" id="PF06808">
    <property type="entry name" value="DctM"/>
    <property type="match status" value="1"/>
</dbReference>
<keyword evidence="7" id="KW-0813">Transport</keyword>
<dbReference type="KEGG" id="azc:AZC_0170"/>
<dbReference type="eggNOG" id="COG1593">
    <property type="taxonomic scope" value="Bacteria"/>
</dbReference>
<evidence type="ECO:0000313" key="9">
    <source>
        <dbReference type="EMBL" id="BAF86168.1"/>
    </source>
</evidence>
<feature type="transmembrane region" description="Helical" evidence="7">
    <location>
        <begin position="367"/>
        <end position="389"/>
    </location>
</feature>
<feature type="transmembrane region" description="Helical" evidence="7">
    <location>
        <begin position="178"/>
        <end position="206"/>
    </location>
</feature>
<reference evidence="9 10" key="6">
    <citation type="journal article" date="2011" name="Appl. Environ. Microbiol.">
        <title>Involvement of the azorhizobial chromosome partition gene (parA) in the onset of bacteroid differentiation during Sesbania rostrata stem nodule development.</title>
        <authorList>
            <person name="Liu CT."/>
            <person name="Lee KB."/>
            <person name="Wang YS."/>
            <person name="Peng MH."/>
            <person name="Lee KT."/>
            <person name="Suzuki S."/>
            <person name="Suzuki T."/>
            <person name="Oyaizu H."/>
        </authorList>
    </citation>
    <scope>NUCLEOTIDE SEQUENCE [LARGE SCALE GENOMIC DNA]</scope>
    <source>
        <strain evidence="10">ATCC 43989 / DSM 5975 / JCM 20966 / LMG 6465 / NBRC 14845 / NCIMB 13405 / ORS 571</strain>
    </source>
</reference>
<dbReference type="EMBL" id="AP009384">
    <property type="protein sequence ID" value="BAF86168.1"/>
    <property type="molecule type" value="Genomic_DNA"/>
</dbReference>
<reference evidence="9 10" key="1">
    <citation type="journal article" date="2007" name="Appl. Environ. Microbiol.">
        <title>Rhizobial factors required for stem nodule maturation and maintenance in Sesbania rostrata-Azorhizobium caulinodans ORS571 symbiosis.</title>
        <authorList>
            <person name="Suzuki S."/>
            <person name="Aono T."/>
            <person name="Lee KB."/>
            <person name="Suzuki T."/>
            <person name="Liu CT."/>
            <person name="Miwa H."/>
            <person name="Wakao S."/>
            <person name="Iki T."/>
            <person name="Oyaizu H."/>
        </authorList>
    </citation>
    <scope>NUCLEOTIDE SEQUENCE [LARGE SCALE GENOMIC DNA]</scope>
    <source>
        <strain evidence="10">ATCC 43989 / DSM 5975 / JCM 20966 / LMG 6465 / NBRC 14845 / NCIMB 13405 / ORS 571</strain>
    </source>
</reference>
<reference evidence="10" key="2">
    <citation type="submission" date="2007-04" db="EMBL/GenBank/DDBJ databases">
        <title>Complete genome sequence of the nitrogen-fixing bacterium Azorhizobium caulinodans ORS571.</title>
        <authorList>
            <person name="Lee K.B."/>
            <person name="Backer P.D."/>
            <person name="Aono T."/>
            <person name="Liu C.T."/>
            <person name="Suzuki S."/>
            <person name="Suzuki T."/>
            <person name="Kaneko T."/>
            <person name="Yamada M."/>
            <person name="Tabata S."/>
            <person name="Kupfer D.M."/>
            <person name="Najar F.Z."/>
            <person name="Wiley G.B."/>
            <person name="Roe B."/>
            <person name="Binnewies T."/>
            <person name="Ussery D."/>
            <person name="Vereecke D."/>
            <person name="Gevers D."/>
            <person name="Holsters M."/>
            <person name="Oyaizu H."/>
        </authorList>
    </citation>
    <scope>NUCLEOTIDE SEQUENCE [LARGE SCALE GENOMIC DNA]</scope>
    <source>
        <strain evidence="10">ATCC 43989 / DSM 5975 / JCM 20966 / LMG 6465 / NBRC 14845 / NCIMB 13405 / ORS 571</strain>
    </source>
</reference>
<feature type="transmembrane region" description="Helical" evidence="7">
    <location>
        <begin position="53"/>
        <end position="76"/>
    </location>
</feature>
<evidence type="ECO:0000256" key="2">
    <source>
        <dbReference type="ARBA" id="ARBA00022475"/>
    </source>
</evidence>
<evidence type="ECO:0000256" key="4">
    <source>
        <dbReference type="ARBA" id="ARBA00022692"/>
    </source>
</evidence>
<feature type="transmembrane region" description="Helical" evidence="7">
    <location>
        <begin position="290"/>
        <end position="314"/>
    </location>
</feature>
<sequence length="440" mass="47095">MSMVEHLGLVPLSIILLMLLVAVLASGVWIAIGLAIVGYAAMVLTTDIPIGQVLATTVWASSASWTLAALPLFIWMGEILFRTRLSEEMFRGLAPWLQWLPGRLLHVNIVGCGIFAAVSGSSAATCATVGKIALPELEKRGYDQQMALGTLAGSGTLGLLIPPSIPMVVYAVTANVSVLQVFLAGFLPGLLVMGLYSGYVILWSLLNPGKTPPRDPPMSFRRKMQESAKLIPCLLLILGVFLSLVTGLATATECAAWGVLGALALALWSRTLTWRLFIESLMGATRLTCMIMLIIAGAAFTTAAMAYTGIPVALAEWVQGLNLTPGKLALALTVMYIILGCLIDGISMIVLTAVIVLPMIKQAGFDLVWFGVYLVIHVEMAQITPPVGFNLFVLQNMSGRDTWAVAKAAFPFFILLNVAVLIITAFPEIVLVVPRWVFPG</sequence>
<dbReference type="PANTHER" id="PTHR33362:SF5">
    <property type="entry name" value="C4-DICARBOXYLATE TRAP TRANSPORTER LARGE PERMEASE PROTEIN DCTM"/>
    <property type="match status" value="1"/>
</dbReference>
<comment type="subunit">
    <text evidence="7">The complex comprises the extracytoplasmic solute receptor protein and the two transmembrane proteins.</text>
</comment>
<feature type="transmembrane region" description="Helical" evidence="7">
    <location>
        <begin position="146"/>
        <end position="172"/>
    </location>
</feature>
<dbReference type="GO" id="GO:0022857">
    <property type="term" value="F:transmembrane transporter activity"/>
    <property type="evidence" value="ECO:0007669"/>
    <property type="project" value="UniProtKB-UniRule"/>
</dbReference>